<dbReference type="GO" id="GO:0004190">
    <property type="term" value="F:aspartic-type endopeptidase activity"/>
    <property type="evidence" value="ECO:0007669"/>
    <property type="project" value="InterPro"/>
</dbReference>
<evidence type="ECO:0000313" key="5">
    <source>
        <dbReference type="EMBL" id="KAG9231764.1"/>
    </source>
</evidence>
<dbReference type="EMBL" id="MU251582">
    <property type="protein sequence ID" value="KAG9231764.1"/>
    <property type="molecule type" value="Genomic_DNA"/>
</dbReference>
<dbReference type="PANTHER" id="PTHR47966">
    <property type="entry name" value="BETA-SITE APP-CLEAVING ENZYME, ISOFORM A-RELATED"/>
    <property type="match status" value="1"/>
</dbReference>
<gene>
    <name evidence="5" type="ORF">BJ875DRAFT_443777</name>
</gene>
<feature type="active site" evidence="2">
    <location>
        <position position="322"/>
    </location>
</feature>
<dbReference type="PROSITE" id="PS51767">
    <property type="entry name" value="PEPTIDASE_A1"/>
    <property type="match status" value="1"/>
</dbReference>
<dbReference type="Gene3D" id="2.40.70.10">
    <property type="entry name" value="Acid Proteases"/>
    <property type="match status" value="2"/>
</dbReference>
<dbReference type="GO" id="GO:0006508">
    <property type="term" value="P:proteolysis"/>
    <property type="evidence" value="ECO:0007669"/>
    <property type="project" value="InterPro"/>
</dbReference>
<feature type="chain" id="PRO_5040264843" evidence="3">
    <location>
        <begin position="24"/>
        <end position="432"/>
    </location>
</feature>
<evidence type="ECO:0000259" key="4">
    <source>
        <dbReference type="PROSITE" id="PS51767"/>
    </source>
</evidence>
<dbReference type="InterPro" id="IPR021109">
    <property type="entry name" value="Peptidase_aspartic_dom_sf"/>
</dbReference>
<dbReference type="InterPro" id="IPR001461">
    <property type="entry name" value="Aspartic_peptidase_A1"/>
</dbReference>
<name>A0A9P8C2T3_9HELO</name>
<reference evidence="5" key="1">
    <citation type="journal article" date="2021" name="IMA Fungus">
        <title>Genomic characterization of three marine fungi, including Emericellopsis atlantica sp. nov. with signatures of a generalist lifestyle and marine biomass degradation.</title>
        <authorList>
            <person name="Hagestad O.C."/>
            <person name="Hou L."/>
            <person name="Andersen J.H."/>
            <person name="Hansen E.H."/>
            <person name="Altermark B."/>
            <person name="Li C."/>
            <person name="Kuhnert E."/>
            <person name="Cox R.J."/>
            <person name="Crous P.W."/>
            <person name="Spatafora J.W."/>
            <person name="Lail K."/>
            <person name="Amirebrahimi M."/>
            <person name="Lipzen A."/>
            <person name="Pangilinan J."/>
            <person name="Andreopoulos W."/>
            <person name="Hayes R.D."/>
            <person name="Ng V."/>
            <person name="Grigoriev I.V."/>
            <person name="Jackson S.A."/>
            <person name="Sutton T.D.S."/>
            <person name="Dobson A.D.W."/>
            <person name="Rama T."/>
        </authorList>
    </citation>
    <scope>NUCLEOTIDE SEQUENCE</scope>
    <source>
        <strain evidence="5">TRa018bII</strain>
    </source>
</reference>
<evidence type="ECO:0000256" key="3">
    <source>
        <dbReference type="SAM" id="SignalP"/>
    </source>
</evidence>
<organism evidence="5 6">
    <name type="scientific">Amylocarpus encephaloides</name>
    <dbReference type="NCBI Taxonomy" id="45428"/>
    <lineage>
        <taxon>Eukaryota</taxon>
        <taxon>Fungi</taxon>
        <taxon>Dikarya</taxon>
        <taxon>Ascomycota</taxon>
        <taxon>Pezizomycotina</taxon>
        <taxon>Leotiomycetes</taxon>
        <taxon>Helotiales</taxon>
        <taxon>Helotiales incertae sedis</taxon>
        <taxon>Amylocarpus</taxon>
    </lineage>
</organism>
<proteinExistence type="inferred from homology"/>
<keyword evidence="6" id="KW-1185">Reference proteome</keyword>
<dbReference type="AlphaFoldDB" id="A0A9P8C2T3"/>
<protein>
    <submittedName>
        <fullName evidence="5">Aspartic peptidase domain-containing protein</fullName>
    </submittedName>
</protein>
<feature type="active site" evidence="2">
    <location>
        <position position="131"/>
    </location>
</feature>
<evidence type="ECO:0000313" key="6">
    <source>
        <dbReference type="Proteomes" id="UP000824998"/>
    </source>
</evidence>
<feature type="domain" description="Peptidase A1" evidence="4">
    <location>
        <begin position="113"/>
        <end position="427"/>
    </location>
</feature>
<keyword evidence="3" id="KW-0732">Signal</keyword>
<dbReference type="Proteomes" id="UP000824998">
    <property type="component" value="Unassembled WGS sequence"/>
</dbReference>
<dbReference type="SUPFAM" id="SSF50630">
    <property type="entry name" value="Acid proteases"/>
    <property type="match status" value="1"/>
</dbReference>
<accession>A0A9P8C2T3</accession>
<dbReference type="PRINTS" id="PR00792">
    <property type="entry name" value="PEPSIN"/>
</dbReference>
<sequence length="432" mass="47609">MTRSPLMVSLAICLLCLLLTARAQTPTIPRIALQGGSKARKAFSMTQTRNPNWKWRQIPVTALYAAPFLKHHLRMPEPLKEAVDELQMEVINRTSLVHERANGQTAVGTNGLYTFPVHIGKPAQTFNIMFDTGSGDFWVWSWLMPQTLTNGRNVYNATKSSESDRLTGQSFNVNYAQGSAYGVVWQDTVTVNGEYSIQGNPVECAQNVGGTNLPGLTGVDGIMGLNTWINDSEYPSPQQTWLSFIVDQYLPAPVFTVALVRNGVGTMDFGTIDAKKYTGSLVYTPVVPLPGWAESGYWLVNWSGFSIGKGSFNSTVHQVFVDSGCNLVLLPTSIARKYYAQIRGSWQQTNGFWMFPCAATTPTFTFGLGTSRITIPSNHMVFQVVDGGNCLGAVQEIEEDSYVLIGVPWLEALFVVHDYGAKRLGFALRPSY</sequence>
<evidence type="ECO:0000256" key="1">
    <source>
        <dbReference type="ARBA" id="ARBA00007447"/>
    </source>
</evidence>
<dbReference type="InterPro" id="IPR033121">
    <property type="entry name" value="PEPTIDASE_A1"/>
</dbReference>
<evidence type="ECO:0000256" key="2">
    <source>
        <dbReference type="PIRSR" id="PIRSR601461-1"/>
    </source>
</evidence>
<comment type="similarity">
    <text evidence="1">Belongs to the peptidase A1 family.</text>
</comment>
<dbReference type="OrthoDB" id="2747330at2759"/>
<dbReference type="PANTHER" id="PTHR47966:SF2">
    <property type="entry name" value="ASPERGILLOPEPSIN-1-RELATED"/>
    <property type="match status" value="1"/>
</dbReference>
<feature type="signal peptide" evidence="3">
    <location>
        <begin position="1"/>
        <end position="23"/>
    </location>
</feature>
<dbReference type="Pfam" id="PF00026">
    <property type="entry name" value="Asp"/>
    <property type="match status" value="1"/>
</dbReference>
<comment type="caution">
    <text evidence="5">The sequence shown here is derived from an EMBL/GenBank/DDBJ whole genome shotgun (WGS) entry which is preliminary data.</text>
</comment>